<evidence type="ECO:0000313" key="10">
    <source>
        <dbReference type="EMBL" id="KAF2107723.1"/>
    </source>
</evidence>
<evidence type="ECO:0000256" key="2">
    <source>
        <dbReference type="ARBA" id="ARBA00010992"/>
    </source>
</evidence>
<reference evidence="10" key="1">
    <citation type="journal article" date="2020" name="Stud. Mycol.">
        <title>101 Dothideomycetes genomes: a test case for predicting lifestyles and emergence of pathogens.</title>
        <authorList>
            <person name="Haridas S."/>
            <person name="Albert R."/>
            <person name="Binder M."/>
            <person name="Bloem J."/>
            <person name="Labutti K."/>
            <person name="Salamov A."/>
            <person name="Andreopoulos B."/>
            <person name="Baker S."/>
            <person name="Barry K."/>
            <person name="Bills G."/>
            <person name="Bluhm B."/>
            <person name="Cannon C."/>
            <person name="Castanera R."/>
            <person name="Culley D."/>
            <person name="Daum C."/>
            <person name="Ezra D."/>
            <person name="Gonzalez J."/>
            <person name="Henrissat B."/>
            <person name="Kuo A."/>
            <person name="Liang C."/>
            <person name="Lipzen A."/>
            <person name="Lutzoni F."/>
            <person name="Magnuson J."/>
            <person name="Mondo S."/>
            <person name="Nolan M."/>
            <person name="Ohm R."/>
            <person name="Pangilinan J."/>
            <person name="Park H.-J."/>
            <person name="Ramirez L."/>
            <person name="Alfaro M."/>
            <person name="Sun H."/>
            <person name="Tritt A."/>
            <person name="Yoshinaga Y."/>
            <person name="Zwiers L.-H."/>
            <person name="Turgeon B."/>
            <person name="Goodwin S."/>
            <person name="Spatafora J."/>
            <person name="Crous P."/>
            <person name="Grigoriev I."/>
        </authorList>
    </citation>
    <scope>NUCLEOTIDE SEQUENCE</scope>
    <source>
        <strain evidence="10">CBS 627.86</strain>
    </source>
</reference>
<dbReference type="InterPro" id="IPR020846">
    <property type="entry name" value="MFS_dom"/>
</dbReference>
<dbReference type="GO" id="GO:0022857">
    <property type="term" value="F:transmembrane transporter activity"/>
    <property type="evidence" value="ECO:0007669"/>
    <property type="project" value="InterPro"/>
</dbReference>
<feature type="transmembrane region" description="Helical" evidence="8">
    <location>
        <begin position="517"/>
        <end position="536"/>
    </location>
</feature>
<dbReference type="GO" id="GO:0016020">
    <property type="term" value="C:membrane"/>
    <property type="evidence" value="ECO:0007669"/>
    <property type="project" value="UniProtKB-SubCell"/>
</dbReference>
<dbReference type="Gene3D" id="1.20.1250.20">
    <property type="entry name" value="MFS general substrate transporter like domains"/>
    <property type="match status" value="1"/>
</dbReference>
<evidence type="ECO:0000313" key="11">
    <source>
        <dbReference type="Proteomes" id="UP000799770"/>
    </source>
</evidence>
<dbReference type="AlphaFoldDB" id="A0A6A5YL71"/>
<dbReference type="SUPFAM" id="SSF103473">
    <property type="entry name" value="MFS general substrate transporter"/>
    <property type="match status" value="1"/>
</dbReference>
<dbReference type="InterPro" id="IPR005828">
    <property type="entry name" value="MFS_sugar_transport-like"/>
</dbReference>
<sequence length="602" mass="66570">MAQKADELAHAQVANRIEIYEDRNDERGPSQHDRDDDTFEDVVQFAGTFYLSHKLDILKKAALLVQGTILLEEIPTITPQEIEAVRAETDRKWRQPWLMYLAIAASALGAIGQGWAQTSMNGANLSIPTAFGIDANTSRNNLILGFINSAIYLSNGLLGAWLVAPLNRRLGRRGAVFAAAVISLITNVGGALSTTWQQLLFFRLFLGCALGVISSTLSVFAAECAPTAVRGGLAVSWQMFCAFGIFLGFVANVVVYDSGVNSWRLQLAAPFLSTIPLMAVIYICPESPAFYVKYGERYDLAFRSLTRLRNTELQAARDVYLSYLQQPAKTSANASYAQQVKELFTTPRIRRATLAAYTTMLSQQLCGINIIAFYSSTIFLDADFSTFGALLASVAFGFVNFIGAFPAIWTMDTLGRRSLLLLTLPFMALTMFAAGLAYRIPKDNSAHFILLASMIYLFCAEYSPGMGPVPMVYSAEVFPLSHREIGTSSSVAVASIWATVLSLTFPQILSTLGSQGAFTLYAILNVVALVLVFLFVPETKKKTLEELDAVFSMGTRKFMKYQITEYLPWWFKRYVLRQAKAELTSMENMGDYHELEQDNDSI</sequence>
<feature type="transmembrane region" description="Helical" evidence="8">
    <location>
        <begin position="234"/>
        <end position="255"/>
    </location>
</feature>
<dbReference type="FunFam" id="1.20.1250.20:FF:000474">
    <property type="entry name" value="Sugar transporter, putative"/>
    <property type="match status" value="1"/>
</dbReference>
<dbReference type="InterPro" id="IPR003663">
    <property type="entry name" value="Sugar/inositol_transpt"/>
</dbReference>
<evidence type="ECO:0000259" key="9">
    <source>
        <dbReference type="PROSITE" id="PS50850"/>
    </source>
</evidence>
<dbReference type="GO" id="GO:0015791">
    <property type="term" value="P:polyol transmembrane transport"/>
    <property type="evidence" value="ECO:0007669"/>
    <property type="project" value="UniProtKB-ARBA"/>
</dbReference>
<comment type="subcellular location">
    <subcellularLocation>
        <location evidence="1">Membrane</location>
        <topology evidence="1">Multi-pass membrane protein</topology>
    </subcellularLocation>
</comment>
<feature type="transmembrane region" description="Helical" evidence="8">
    <location>
        <begin position="97"/>
        <end position="116"/>
    </location>
</feature>
<dbReference type="OrthoDB" id="5290825at2759"/>
<keyword evidence="4 8" id="KW-0812">Transmembrane</keyword>
<feature type="domain" description="Major facilitator superfamily (MFS) profile" evidence="9">
    <location>
        <begin position="102"/>
        <end position="540"/>
    </location>
</feature>
<organism evidence="10 11">
    <name type="scientific">Lophiotrema nucula</name>
    <dbReference type="NCBI Taxonomy" id="690887"/>
    <lineage>
        <taxon>Eukaryota</taxon>
        <taxon>Fungi</taxon>
        <taxon>Dikarya</taxon>
        <taxon>Ascomycota</taxon>
        <taxon>Pezizomycotina</taxon>
        <taxon>Dothideomycetes</taxon>
        <taxon>Pleosporomycetidae</taxon>
        <taxon>Pleosporales</taxon>
        <taxon>Lophiotremataceae</taxon>
        <taxon>Lophiotrema</taxon>
    </lineage>
</organism>
<evidence type="ECO:0000256" key="6">
    <source>
        <dbReference type="ARBA" id="ARBA00023136"/>
    </source>
</evidence>
<feature type="transmembrane region" description="Helical" evidence="8">
    <location>
        <begin position="419"/>
        <end position="440"/>
    </location>
</feature>
<evidence type="ECO:0000256" key="8">
    <source>
        <dbReference type="SAM" id="Phobius"/>
    </source>
</evidence>
<keyword evidence="5 8" id="KW-1133">Transmembrane helix</keyword>
<feature type="transmembrane region" description="Helical" evidence="8">
    <location>
        <begin position="485"/>
        <end position="505"/>
    </location>
</feature>
<keyword evidence="6 8" id="KW-0472">Membrane</keyword>
<feature type="transmembrane region" description="Helical" evidence="8">
    <location>
        <begin position="387"/>
        <end position="407"/>
    </location>
</feature>
<dbReference type="Proteomes" id="UP000799770">
    <property type="component" value="Unassembled WGS sequence"/>
</dbReference>
<dbReference type="InterPro" id="IPR050814">
    <property type="entry name" value="Myo-inositol_Transporter"/>
</dbReference>
<dbReference type="EMBL" id="ML977352">
    <property type="protein sequence ID" value="KAF2107723.1"/>
    <property type="molecule type" value="Genomic_DNA"/>
</dbReference>
<evidence type="ECO:0000256" key="7">
    <source>
        <dbReference type="RuleBase" id="RU003346"/>
    </source>
</evidence>
<dbReference type="NCBIfam" id="TIGR00879">
    <property type="entry name" value="SP"/>
    <property type="match status" value="1"/>
</dbReference>
<dbReference type="PROSITE" id="PS50850">
    <property type="entry name" value="MFS"/>
    <property type="match status" value="1"/>
</dbReference>
<evidence type="ECO:0000256" key="1">
    <source>
        <dbReference type="ARBA" id="ARBA00004141"/>
    </source>
</evidence>
<keyword evidence="3 7" id="KW-0813">Transport</keyword>
<evidence type="ECO:0000256" key="3">
    <source>
        <dbReference type="ARBA" id="ARBA00022448"/>
    </source>
</evidence>
<accession>A0A6A5YL71</accession>
<feature type="transmembrane region" description="Helical" evidence="8">
    <location>
        <begin position="446"/>
        <end position="464"/>
    </location>
</feature>
<dbReference type="Pfam" id="PF00083">
    <property type="entry name" value="Sugar_tr"/>
    <property type="match status" value="1"/>
</dbReference>
<evidence type="ECO:0000256" key="4">
    <source>
        <dbReference type="ARBA" id="ARBA00022692"/>
    </source>
</evidence>
<feature type="transmembrane region" description="Helical" evidence="8">
    <location>
        <begin position="142"/>
        <end position="163"/>
    </location>
</feature>
<protein>
    <recommendedName>
        <fullName evidence="9">Major facilitator superfamily (MFS) profile domain-containing protein</fullName>
    </recommendedName>
</protein>
<feature type="transmembrane region" description="Helical" evidence="8">
    <location>
        <begin position="175"/>
        <end position="194"/>
    </location>
</feature>
<feature type="transmembrane region" description="Helical" evidence="8">
    <location>
        <begin position="200"/>
        <end position="222"/>
    </location>
</feature>
<dbReference type="PANTHER" id="PTHR48020:SF40">
    <property type="entry name" value="MAJOR FACILITATOR SUPERFAMILY (MFS) PROFILE DOMAIN-CONTAINING PROTEIN"/>
    <property type="match status" value="1"/>
</dbReference>
<dbReference type="PRINTS" id="PR00171">
    <property type="entry name" value="SUGRTRNSPORT"/>
</dbReference>
<dbReference type="InterPro" id="IPR036259">
    <property type="entry name" value="MFS_trans_sf"/>
</dbReference>
<keyword evidence="11" id="KW-1185">Reference proteome</keyword>
<feature type="transmembrane region" description="Helical" evidence="8">
    <location>
        <begin position="354"/>
        <end position="375"/>
    </location>
</feature>
<comment type="similarity">
    <text evidence="2 7">Belongs to the major facilitator superfamily. Sugar transporter (TC 2.A.1.1) family.</text>
</comment>
<proteinExistence type="inferred from homology"/>
<dbReference type="PANTHER" id="PTHR48020">
    <property type="entry name" value="PROTON MYO-INOSITOL COTRANSPORTER"/>
    <property type="match status" value="1"/>
</dbReference>
<dbReference type="GO" id="GO:0015798">
    <property type="term" value="P:myo-inositol transport"/>
    <property type="evidence" value="ECO:0007669"/>
    <property type="project" value="UniProtKB-ARBA"/>
</dbReference>
<name>A0A6A5YL71_9PLEO</name>
<evidence type="ECO:0000256" key="5">
    <source>
        <dbReference type="ARBA" id="ARBA00022989"/>
    </source>
</evidence>
<gene>
    <name evidence="10" type="ORF">BDV96DRAFT_505682</name>
</gene>
<feature type="transmembrane region" description="Helical" evidence="8">
    <location>
        <begin position="267"/>
        <end position="284"/>
    </location>
</feature>